<evidence type="ECO:0000313" key="3">
    <source>
        <dbReference type="EMBL" id="CAK0848417.1"/>
    </source>
</evidence>
<evidence type="ECO:0000256" key="1">
    <source>
        <dbReference type="SAM" id="MobiDB-lite"/>
    </source>
</evidence>
<feature type="transmembrane region" description="Helical" evidence="2">
    <location>
        <begin position="40"/>
        <end position="61"/>
    </location>
</feature>
<feature type="transmembrane region" description="Helical" evidence="2">
    <location>
        <begin position="81"/>
        <end position="102"/>
    </location>
</feature>
<name>A0ABN9TQQ9_9DINO</name>
<dbReference type="PANTHER" id="PTHR47380:SF4">
    <property type="entry name" value="OS02G0533000 PROTEIN"/>
    <property type="match status" value="1"/>
</dbReference>
<sequence>MGLEPAMASISERQSVWTPMAAALLSAPPHPMLLGKLGKAARSGMAAISLAFVVYSTRWASPLLKGPKKLKAAPWLGYTGRVLFGASLLATVAMLYSAVIILMSTSTDRDRSGSGGGGRVVSQSSFSMWFGQDMFAWLMPRPYGYRYYGFGMYGYSYPRGPPPKMSFFESVFSFVFGDGDPNASLGEERWRLLAERIAANGGAVVAEQLAPFLDPSGDLLLASDPAARRRALDRAVLPVLLRFRGEPRVSDAGDIVYVFPELQESRAATALLLQDTSDAELRRRLQESGWAPGAEGRAALLGAAVRAMAAERREAPAFLTERPLRFSQAEGSQLTACLGYGAFSLLATLYLGASIASGKAQILARYYPVMALVVRGFPLLFAYSCTFLGVPLWRWLRLRRANLEIAARNEWRAEQAKQLQAAAGDVARRSGHGISARIREAARWAQKRATFGRAVFDSSRSASEQAPARDLEDFDRRLRGP</sequence>
<evidence type="ECO:0000256" key="2">
    <source>
        <dbReference type="SAM" id="Phobius"/>
    </source>
</evidence>
<dbReference type="EMBL" id="CAUYUJ010014977">
    <property type="protein sequence ID" value="CAK0848417.1"/>
    <property type="molecule type" value="Genomic_DNA"/>
</dbReference>
<dbReference type="Proteomes" id="UP001189429">
    <property type="component" value="Unassembled WGS sequence"/>
</dbReference>
<dbReference type="InterPro" id="IPR044200">
    <property type="entry name" value="At5g03900-like"/>
</dbReference>
<feature type="region of interest" description="Disordered" evidence="1">
    <location>
        <begin position="455"/>
        <end position="481"/>
    </location>
</feature>
<comment type="caution">
    <text evidence="3">The sequence shown here is derived from an EMBL/GenBank/DDBJ whole genome shotgun (WGS) entry which is preliminary data.</text>
</comment>
<proteinExistence type="predicted"/>
<keyword evidence="2" id="KW-1133">Transmembrane helix</keyword>
<keyword evidence="4" id="KW-1185">Reference proteome</keyword>
<gene>
    <name evidence="3" type="ORF">PCOR1329_LOCUS41357</name>
</gene>
<reference evidence="3" key="1">
    <citation type="submission" date="2023-10" db="EMBL/GenBank/DDBJ databases">
        <authorList>
            <person name="Chen Y."/>
            <person name="Shah S."/>
            <person name="Dougan E. K."/>
            <person name="Thang M."/>
            <person name="Chan C."/>
        </authorList>
    </citation>
    <scope>NUCLEOTIDE SEQUENCE [LARGE SCALE GENOMIC DNA]</scope>
</reference>
<accession>A0ABN9TQQ9</accession>
<protein>
    <submittedName>
        <fullName evidence="3">Uncharacterized protein</fullName>
    </submittedName>
</protein>
<feature type="transmembrane region" description="Helical" evidence="2">
    <location>
        <begin position="376"/>
        <end position="396"/>
    </location>
</feature>
<dbReference type="PANTHER" id="PTHR47380">
    <property type="entry name" value="OS02G0533000 PROTEIN"/>
    <property type="match status" value="1"/>
</dbReference>
<keyword evidence="2" id="KW-0812">Transmembrane</keyword>
<feature type="transmembrane region" description="Helical" evidence="2">
    <location>
        <begin position="334"/>
        <end position="356"/>
    </location>
</feature>
<evidence type="ECO:0000313" key="4">
    <source>
        <dbReference type="Proteomes" id="UP001189429"/>
    </source>
</evidence>
<feature type="compositionally biased region" description="Basic and acidic residues" evidence="1">
    <location>
        <begin position="467"/>
        <end position="481"/>
    </location>
</feature>
<organism evidence="3 4">
    <name type="scientific">Prorocentrum cordatum</name>
    <dbReference type="NCBI Taxonomy" id="2364126"/>
    <lineage>
        <taxon>Eukaryota</taxon>
        <taxon>Sar</taxon>
        <taxon>Alveolata</taxon>
        <taxon>Dinophyceae</taxon>
        <taxon>Prorocentrales</taxon>
        <taxon>Prorocentraceae</taxon>
        <taxon>Prorocentrum</taxon>
    </lineage>
</organism>
<keyword evidence="2" id="KW-0472">Membrane</keyword>